<dbReference type="AlphaFoldDB" id="A0A923MBX8"/>
<evidence type="ECO:0000313" key="3">
    <source>
        <dbReference type="Proteomes" id="UP000596827"/>
    </source>
</evidence>
<keyword evidence="3" id="KW-1185">Reference proteome</keyword>
<proteinExistence type="predicted"/>
<feature type="chain" id="PRO_5038008527" description="DUF3299 domain-containing protein" evidence="1">
    <location>
        <begin position="31"/>
        <end position="165"/>
    </location>
</feature>
<comment type="caution">
    <text evidence="2">The sequence shown here is derived from an EMBL/GenBank/DDBJ whole genome shotgun (WGS) entry which is preliminary data.</text>
</comment>
<evidence type="ECO:0000313" key="2">
    <source>
        <dbReference type="EMBL" id="MBC5766232.1"/>
    </source>
</evidence>
<gene>
    <name evidence="2" type="ORF">H8R02_17325</name>
</gene>
<accession>A0A923MBX8</accession>
<name>A0A923MBX8_9BURK</name>
<protein>
    <recommendedName>
        <fullName evidence="4">DUF3299 domain-containing protein</fullName>
    </recommendedName>
</protein>
<keyword evidence="1" id="KW-0732">Signal</keyword>
<dbReference type="Proteomes" id="UP000596827">
    <property type="component" value="Unassembled WGS sequence"/>
</dbReference>
<organism evidence="2 3">
    <name type="scientific">Ramlibacter albus</name>
    <dbReference type="NCBI Taxonomy" id="2079448"/>
    <lineage>
        <taxon>Bacteria</taxon>
        <taxon>Pseudomonadati</taxon>
        <taxon>Pseudomonadota</taxon>
        <taxon>Betaproteobacteria</taxon>
        <taxon>Burkholderiales</taxon>
        <taxon>Comamonadaceae</taxon>
        <taxon>Ramlibacter</taxon>
    </lineage>
</organism>
<reference evidence="2" key="1">
    <citation type="submission" date="2020-08" db="EMBL/GenBank/DDBJ databases">
        <title>Ramlibacter sp. GTP1 16S ribosomal RNA gene genome sequencing and assembly.</title>
        <authorList>
            <person name="Kang M."/>
        </authorList>
    </citation>
    <scope>NUCLEOTIDE SEQUENCE</scope>
    <source>
        <strain evidence="2">GTP1</strain>
    </source>
</reference>
<evidence type="ECO:0000256" key="1">
    <source>
        <dbReference type="SAM" id="SignalP"/>
    </source>
</evidence>
<sequence>MMNGGALRATMYTLVLAVAFALTGAVVASAQTAPHDPMTSMLPDAAGAVPWSVMSKTAIRKIAGRLGPDFSAQLRAYDGKVVKLQGYILPLEAGERHGRFLLSAWSPTCPFCLTAGPEAMVEVIARVPVRYSLEPVVVRGRFELLANDAGGMFFRLGEAEPATLN</sequence>
<dbReference type="EMBL" id="JACORU010000006">
    <property type="protein sequence ID" value="MBC5766232.1"/>
    <property type="molecule type" value="Genomic_DNA"/>
</dbReference>
<dbReference type="Gene3D" id="2.40.50.870">
    <property type="entry name" value="Protein of unknown function (DUF3299)"/>
    <property type="match status" value="1"/>
</dbReference>
<evidence type="ECO:0008006" key="4">
    <source>
        <dbReference type="Google" id="ProtNLM"/>
    </source>
</evidence>
<dbReference type="RefSeq" id="WP_187082701.1">
    <property type="nucleotide sequence ID" value="NZ_JACORU010000006.1"/>
</dbReference>
<feature type="signal peptide" evidence="1">
    <location>
        <begin position="1"/>
        <end position="30"/>
    </location>
</feature>